<evidence type="ECO:0000256" key="1">
    <source>
        <dbReference type="ARBA" id="ARBA00022884"/>
    </source>
</evidence>
<keyword evidence="6" id="KW-1185">Reference proteome</keyword>
<proteinExistence type="predicted"/>
<evidence type="ECO:0000313" key="5">
    <source>
        <dbReference type="EMBL" id="KAK3286227.1"/>
    </source>
</evidence>
<dbReference type="EMBL" id="LGRX02001392">
    <property type="protein sequence ID" value="KAK3286227.1"/>
    <property type="molecule type" value="Genomic_DNA"/>
</dbReference>
<reference evidence="5 6" key="1">
    <citation type="journal article" date="2015" name="Genome Biol. Evol.">
        <title>Comparative Genomics of a Bacterivorous Green Alga Reveals Evolutionary Causalities and Consequences of Phago-Mixotrophic Mode of Nutrition.</title>
        <authorList>
            <person name="Burns J.A."/>
            <person name="Paasch A."/>
            <person name="Narechania A."/>
            <person name="Kim E."/>
        </authorList>
    </citation>
    <scope>NUCLEOTIDE SEQUENCE [LARGE SCALE GENOMIC DNA]</scope>
    <source>
        <strain evidence="5 6">PLY_AMNH</strain>
    </source>
</reference>
<sequence length="301" mass="32210">MSGADDKKAKRQKVAVAESDRRTVFIAGLPESVTDKELRLFFAFAPGYIKVQRQSGAQPLAFALFDTQMSALDAINRIQGYAFEEGATQTLRAELAKGNLHAASDEVAEYAAIPSYSAALPWPSEMLPPGPNVGWTPGPEPKDTRDRQAGGKNPPCDTVVLWGVKSDEATLLPTLQPLGMTNTKWTGKPGGSSAVWVQFGTVEQATAAIGVLHGHDGIRAEYSKNSLNKKVQVHDRQSIHAGGASNIRPYASDTSGDPETEPGAAVLQVPTVTFIEEEDMDETGVKSTSFFEKATAKYSGT</sequence>
<dbReference type="AlphaFoldDB" id="A0AAE0GXW5"/>
<dbReference type="InterPro" id="IPR000504">
    <property type="entry name" value="RRM_dom"/>
</dbReference>
<organism evidence="5 6">
    <name type="scientific">Cymbomonas tetramitiformis</name>
    <dbReference type="NCBI Taxonomy" id="36881"/>
    <lineage>
        <taxon>Eukaryota</taxon>
        <taxon>Viridiplantae</taxon>
        <taxon>Chlorophyta</taxon>
        <taxon>Pyramimonadophyceae</taxon>
        <taxon>Pyramimonadales</taxon>
        <taxon>Pyramimonadaceae</taxon>
        <taxon>Cymbomonas</taxon>
    </lineage>
</organism>
<feature type="region of interest" description="Disordered" evidence="3">
    <location>
        <begin position="129"/>
        <end position="154"/>
    </location>
</feature>
<dbReference type="Gene3D" id="3.30.70.330">
    <property type="match status" value="1"/>
</dbReference>
<feature type="domain" description="RRM" evidence="4">
    <location>
        <begin position="22"/>
        <end position="98"/>
    </location>
</feature>
<dbReference type="SUPFAM" id="SSF54928">
    <property type="entry name" value="RNA-binding domain, RBD"/>
    <property type="match status" value="1"/>
</dbReference>
<accession>A0AAE0GXW5</accession>
<dbReference type="Proteomes" id="UP001190700">
    <property type="component" value="Unassembled WGS sequence"/>
</dbReference>
<protein>
    <recommendedName>
        <fullName evidence="4">RRM domain-containing protein</fullName>
    </recommendedName>
</protein>
<dbReference type="PROSITE" id="PS50102">
    <property type="entry name" value="RRM"/>
    <property type="match status" value="1"/>
</dbReference>
<evidence type="ECO:0000259" key="4">
    <source>
        <dbReference type="PROSITE" id="PS50102"/>
    </source>
</evidence>
<comment type="caution">
    <text evidence="5">The sequence shown here is derived from an EMBL/GenBank/DDBJ whole genome shotgun (WGS) entry which is preliminary data.</text>
</comment>
<keyword evidence="1 2" id="KW-0694">RNA-binding</keyword>
<gene>
    <name evidence="5" type="ORF">CYMTET_6205</name>
</gene>
<dbReference type="GO" id="GO:0003723">
    <property type="term" value="F:RNA binding"/>
    <property type="evidence" value="ECO:0007669"/>
    <property type="project" value="UniProtKB-UniRule"/>
</dbReference>
<dbReference type="InterPro" id="IPR012677">
    <property type="entry name" value="Nucleotide-bd_a/b_plait_sf"/>
</dbReference>
<evidence type="ECO:0000313" key="6">
    <source>
        <dbReference type="Proteomes" id="UP001190700"/>
    </source>
</evidence>
<dbReference type="PANTHER" id="PTHR10501">
    <property type="entry name" value="U1 SMALL NUCLEAR RIBONUCLEOPROTEIN A/U2 SMALL NUCLEAR RIBONUCLEOPROTEIN B"/>
    <property type="match status" value="1"/>
</dbReference>
<feature type="region of interest" description="Disordered" evidence="3">
    <location>
        <begin position="236"/>
        <end position="263"/>
    </location>
</feature>
<dbReference type="Pfam" id="PF00076">
    <property type="entry name" value="RRM_1"/>
    <property type="match status" value="1"/>
</dbReference>
<evidence type="ECO:0000256" key="2">
    <source>
        <dbReference type="PROSITE-ProRule" id="PRU00176"/>
    </source>
</evidence>
<dbReference type="InterPro" id="IPR035979">
    <property type="entry name" value="RBD_domain_sf"/>
</dbReference>
<evidence type="ECO:0000256" key="3">
    <source>
        <dbReference type="SAM" id="MobiDB-lite"/>
    </source>
</evidence>
<name>A0AAE0GXW5_9CHLO</name>
<feature type="compositionally biased region" description="Basic and acidic residues" evidence="3">
    <location>
        <begin position="140"/>
        <end position="149"/>
    </location>
</feature>